<proteinExistence type="inferred from homology"/>
<evidence type="ECO:0000256" key="1">
    <source>
        <dbReference type="ARBA" id="ARBA00005189"/>
    </source>
</evidence>
<comment type="similarity">
    <text evidence="6">Belongs to the acetyltransferase family. OlsB subfamily.</text>
</comment>
<organism evidence="11 12">
    <name type="scientific">Mycoavidus cysteinexigens</name>
    <dbReference type="NCBI Taxonomy" id="1553431"/>
    <lineage>
        <taxon>Bacteria</taxon>
        <taxon>Pseudomonadati</taxon>
        <taxon>Pseudomonadota</taxon>
        <taxon>Betaproteobacteria</taxon>
        <taxon>Burkholderiales</taxon>
        <taxon>Burkholderiaceae</taxon>
        <taxon>Mycoavidus</taxon>
    </lineage>
</organism>
<protein>
    <recommendedName>
        <fullName evidence="8">L-ornithine N(alpha)-acyltransferase</fullName>
        <ecNumber evidence="7">2.3.2.30</ecNumber>
    </recommendedName>
</protein>
<evidence type="ECO:0000256" key="5">
    <source>
        <dbReference type="ARBA" id="ARBA00023315"/>
    </source>
</evidence>
<evidence type="ECO:0000313" key="12">
    <source>
        <dbReference type="Proteomes" id="UP000282597"/>
    </source>
</evidence>
<dbReference type="EC" id="2.3.2.30" evidence="7"/>
<dbReference type="Proteomes" id="UP000282597">
    <property type="component" value="Chromosome"/>
</dbReference>
<accession>A0A2Z6EWJ2</accession>
<dbReference type="GO" id="GO:0006629">
    <property type="term" value="P:lipid metabolic process"/>
    <property type="evidence" value="ECO:0007669"/>
    <property type="project" value="UniProtKB-KW"/>
</dbReference>
<dbReference type="Gene3D" id="3.40.630.30">
    <property type="match status" value="1"/>
</dbReference>
<evidence type="ECO:0000256" key="10">
    <source>
        <dbReference type="ARBA" id="ARBA00047785"/>
    </source>
</evidence>
<keyword evidence="3" id="KW-0808">Transferase</keyword>
<name>A0A2Z6EWJ2_9BURK</name>
<dbReference type="KEGG" id="mcys:MCB1EB_1659"/>
<keyword evidence="2" id="KW-0444">Lipid biosynthesis</keyword>
<gene>
    <name evidence="11" type="ORF">MCB1EB_1659</name>
</gene>
<evidence type="ECO:0000256" key="6">
    <source>
        <dbReference type="ARBA" id="ARBA00038095"/>
    </source>
</evidence>
<dbReference type="Pfam" id="PF13444">
    <property type="entry name" value="Acetyltransf_5"/>
    <property type="match status" value="1"/>
</dbReference>
<comment type="function">
    <text evidence="9">Catalyzes the first step in the biosynthesis of ornithine lipids, which are phosphorus-free membrane lipids. Catalyzes the 3-hydroxyacyl-acyl carrier protein-dependent acylation of ornithine to form lyso-ornithine lipid (LOL).</text>
</comment>
<evidence type="ECO:0000256" key="7">
    <source>
        <dbReference type="ARBA" id="ARBA00039058"/>
    </source>
</evidence>
<evidence type="ECO:0000256" key="4">
    <source>
        <dbReference type="ARBA" id="ARBA00023098"/>
    </source>
</evidence>
<dbReference type="SUPFAM" id="SSF55729">
    <property type="entry name" value="Acyl-CoA N-acyltransferases (Nat)"/>
    <property type="match status" value="1"/>
</dbReference>
<keyword evidence="12" id="KW-1185">Reference proteome</keyword>
<evidence type="ECO:0000256" key="3">
    <source>
        <dbReference type="ARBA" id="ARBA00022679"/>
    </source>
</evidence>
<dbReference type="InterPro" id="IPR016181">
    <property type="entry name" value="Acyl_CoA_acyltransferase"/>
</dbReference>
<evidence type="ECO:0000256" key="9">
    <source>
        <dbReference type="ARBA" id="ARBA00045724"/>
    </source>
</evidence>
<dbReference type="EMBL" id="AP018150">
    <property type="protein sequence ID" value="BBE09820.1"/>
    <property type="molecule type" value="Genomic_DNA"/>
</dbReference>
<dbReference type="PANTHER" id="PTHR37323:SF1">
    <property type="entry name" value="L-ORNITHINE N(ALPHA)-ACYLTRANSFERASE"/>
    <property type="match status" value="1"/>
</dbReference>
<evidence type="ECO:0000256" key="2">
    <source>
        <dbReference type="ARBA" id="ARBA00022516"/>
    </source>
</evidence>
<comment type="catalytic activity">
    <reaction evidence="10">
        <text>a (3R)-hydroxyacyl-[ACP] + L-ornithine = a lyso-ornithine lipid + holo-[ACP] + H(+)</text>
        <dbReference type="Rhea" id="RHEA:20633"/>
        <dbReference type="Rhea" id="RHEA-COMP:9685"/>
        <dbReference type="Rhea" id="RHEA-COMP:9945"/>
        <dbReference type="ChEBI" id="CHEBI:15378"/>
        <dbReference type="ChEBI" id="CHEBI:46911"/>
        <dbReference type="ChEBI" id="CHEBI:64479"/>
        <dbReference type="ChEBI" id="CHEBI:78827"/>
        <dbReference type="ChEBI" id="CHEBI:138482"/>
        <dbReference type="EC" id="2.3.2.30"/>
    </reaction>
    <physiologicalReaction direction="left-to-right" evidence="10">
        <dbReference type="Rhea" id="RHEA:20634"/>
    </physiologicalReaction>
</comment>
<dbReference type="GO" id="GO:0043810">
    <property type="term" value="F:ornithine-acyl [acyl carrier protein] N-acyltransferase activity"/>
    <property type="evidence" value="ECO:0007669"/>
    <property type="project" value="UniProtKB-EC"/>
</dbReference>
<dbReference type="InterPro" id="IPR052351">
    <property type="entry name" value="Ornithine_N-alpha-AT"/>
</dbReference>
<dbReference type="PANTHER" id="PTHR37323">
    <property type="entry name" value="GCN5-RELATED N-ACETYLTRANSFERASE"/>
    <property type="match status" value="1"/>
</dbReference>
<keyword evidence="5" id="KW-0012">Acyltransferase</keyword>
<keyword evidence="4" id="KW-0443">Lipid metabolism</keyword>
<dbReference type="AlphaFoldDB" id="A0A2Z6EWJ2"/>
<evidence type="ECO:0000256" key="8">
    <source>
        <dbReference type="ARBA" id="ARBA00039866"/>
    </source>
</evidence>
<comment type="pathway">
    <text evidence="1">Lipid metabolism.</text>
</comment>
<evidence type="ECO:0000313" key="11">
    <source>
        <dbReference type="EMBL" id="BBE09820.1"/>
    </source>
</evidence>
<sequence>MEQRLNRVQWSSSDTPFCVGDKHAKPLLVNWARDEAEVRAAQRLRYTVFAEELGARIGGAPGLDNDEFDAHCDHLLVRDPQTFEIVGTYRVLPPHRAMRLGRLYAQGEFNIEQLAPLRHKMVEVGRSCVHRDYRRGMVIMSLWTGLAEYMLRHGYETMLGCASVSVADGGHFAANLYRALEAESMTTAQFRAFPRVALPIDSLQTGASVTLPPLIKGYLRLGAKICGAPAFDPAFNTADFLTLFNLSEINPRYARHFLVAEQRSECF</sequence>
<reference evidence="11 12" key="1">
    <citation type="journal article" date="2018" name="Microbes Environ.">
        <title>Comparative Genomic Insights into Endofungal Lifestyles of Two Bacterial Endosymbionts, Mycoavidus cysteinexigens and Burkholderia rhizoxinica.</title>
        <authorList>
            <person name="Sharmin D."/>
            <person name="Guo Y."/>
            <person name="Nishizawa T."/>
            <person name="Ohshima S."/>
            <person name="Sato Y."/>
            <person name="Takashima Y."/>
            <person name="Narisawa K."/>
            <person name="Ohta H."/>
        </authorList>
    </citation>
    <scope>NUCLEOTIDE SEQUENCE [LARGE SCALE GENOMIC DNA]</scope>
    <source>
        <strain evidence="11 12">B1-EB</strain>
    </source>
</reference>